<evidence type="ECO:0000313" key="2">
    <source>
        <dbReference type="EMBL" id="MFD1786015.1"/>
    </source>
</evidence>
<accession>A0ABW4N7B8</accession>
<dbReference type="Proteomes" id="UP001597283">
    <property type="component" value="Unassembled WGS sequence"/>
</dbReference>
<dbReference type="RefSeq" id="WP_380937607.1">
    <property type="nucleotide sequence ID" value="NZ_JBHUFC010000001.1"/>
</dbReference>
<evidence type="ECO:0000313" key="3">
    <source>
        <dbReference type="Proteomes" id="UP001597283"/>
    </source>
</evidence>
<protein>
    <submittedName>
        <fullName evidence="2">DUF4893 domain-containing protein</fullName>
    </submittedName>
</protein>
<feature type="chain" id="PRO_5047148106" evidence="1">
    <location>
        <begin position="20"/>
        <end position="209"/>
    </location>
</feature>
<comment type="caution">
    <text evidence="2">The sequence shown here is derived from an EMBL/GenBank/DDBJ whole genome shotgun (WGS) entry which is preliminary data.</text>
</comment>
<dbReference type="EMBL" id="JBHUFC010000001">
    <property type="protein sequence ID" value="MFD1786015.1"/>
    <property type="molecule type" value="Genomic_DNA"/>
</dbReference>
<dbReference type="InterPro" id="IPR032609">
    <property type="entry name" value="DUF4893"/>
</dbReference>
<keyword evidence="1" id="KW-0732">Signal</keyword>
<evidence type="ECO:0000256" key="1">
    <source>
        <dbReference type="SAM" id="SignalP"/>
    </source>
</evidence>
<dbReference type="Pfam" id="PF16233">
    <property type="entry name" value="DUF4893"/>
    <property type="match status" value="1"/>
</dbReference>
<name>A0ABW4N7B8_9SPHN</name>
<sequence>MTIAVLLAGLALCAAQDSAASDAAECRTPAAVNWREAATADDRTRIRTGRDSWTAALDTVRARGGSAAVASEGALLEPDRALGSDPVPPAGDYRCRTIKLGIRDDSRAPVAVQPALPCRIAADGGLLRLTQAEGAQRVNGLLYPDTTSRGVFLGTLALTDEPTPLRYGQDRMRDMAGTVERVAARRWRIVLPQPAFESTLDVIEVTPAG</sequence>
<organism evidence="2 3">
    <name type="scientific">Sphingomonas floccifaciens</name>
    <dbReference type="NCBI Taxonomy" id="1844115"/>
    <lineage>
        <taxon>Bacteria</taxon>
        <taxon>Pseudomonadati</taxon>
        <taxon>Pseudomonadota</taxon>
        <taxon>Alphaproteobacteria</taxon>
        <taxon>Sphingomonadales</taxon>
        <taxon>Sphingomonadaceae</taxon>
        <taxon>Sphingomonas</taxon>
    </lineage>
</organism>
<keyword evidence="3" id="KW-1185">Reference proteome</keyword>
<reference evidence="3" key="1">
    <citation type="journal article" date="2019" name="Int. J. Syst. Evol. Microbiol.">
        <title>The Global Catalogue of Microorganisms (GCM) 10K type strain sequencing project: providing services to taxonomists for standard genome sequencing and annotation.</title>
        <authorList>
            <consortium name="The Broad Institute Genomics Platform"/>
            <consortium name="The Broad Institute Genome Sequencing Center for Infectious Disease"/>
            <person name="Wu L."/>
            <person name="Ma J."/>
        </authorList>
    </citation>
    <scope>NUCLEOTIDE SEQUENCE [LARGE SCALE GENOMIC DNA]</scope>
    <source>
        <strain evidence="3">Q85</strain>
    </source>
</reference>
<gene>
    <name evidence="2" type="ORF">ACFSC3_00365</name>
</gene>
<feature type="signal peptide" evidence="1">
    <location>
        <begin position="1"/>
        <end position="19"/>
    </location>
</feature>
<proteinExistence type="predicted"/>